<dbReference type="Pfam" id="PF14500">
    <property type="entry name" value="MMS19_N"/>
    <property type="match status" value="1"/>
</dbReference>
<dbReference type="GO" id="GO:0051604">
    <property type="term" value="P:protein maturation"/>
    <property type="evidence" value="ECO:0007669"/>
    <property type="project" value="UniProtKB-UniRule"/>
</dbReference>
<name>A0A9N9TTL7_PHYSR</name>
<dbReference type="PANTHER" id="PTHR12891">
    <property type="entry name" value="DNA REPAIR/TRANSCRIPTION PROTEIN MET18/MMS19"/>
    <property type="match status" value="1"/>
</dbReference>
<keyword evidence="4" id="KW-1185">Reference proteome</keyword>
<dbReference type="GO" id="GO:0005819">
    <property type="term" value="C:spindle"/>
    <property type="evidence" value="ECO:0007669"/>
    <property type="project" value="UniProtKB-SubCell"/>
</dbReference>
<dbReference type="GO" id="GO:0006281">
    <property type="term" value="P:DNA repair"/>
    <property type="evidence" value="ECO:0007669"/>
    <property type="project" value="UniProtKB-UniRule"/>
</dbReference>
<keyword evidence="1" id="KW-0234">DNA repair</keyword>
<dbReference type="Proteomes" id="UP001153712">
    <property type="component" value="Chromosome 4"/>
</dbReference>
<dbReference type="PANTHER" id="PTHR12891:SF0">
    <property type="entry name" value="MMS19 NUCLEOTIDE EXCISION REPAIR PROTEIN HOMOLOG"/>
    <property type="match status" value="1"/>
</dbReference>
<evidence type="ECO:0000259" key="2">
    <source>
        <dbReference type="Pfam" id="PF14500"/>
    </source>
</evidence>
<comment type="subunit">
    <text evidence="1">Component of the CIA complex.</text>
</comment>
<dbReference type="InterPro" id="IPR039920">
    <property type="entry name" value="MMS19"/>
</dbReference>
<evidence type="ECO:0000313" key="4">
    <source>
        <dbReference type="Proteomes" id="UP001153712"/>
    </source>
</evidence>
<dbReference type="GO" id="GO:0016226">
    <property type="term" value="P:iron-sulfur cluster assembly"/>
    <property type="evidence" value="ECO:0007669"/>
    <property type="project" value="UniProtKB-UniRule"/>
</dbReference>
<keyword evidence="1" id="KW-0206">Cytoskeleton</keyword>
<accession>A0A9N9TTL7</accession>
<dbReference type="OrthoDB" id="342900at2759"/>
<gene>
    <name evidence="3" type="ORF">PHYEVI_LOCUS7350</name>
</gene>
<dbReference type="GO" id="GO:0097361">
    <property type="term" value="C:cytosolic [4Fe-4S] assembly targeting complex"/>
    <property type="evidence" value="ECO:0007669"/>
    <property type="project" value="UniProtKB-UniRule"/>
</dbReference>
<dbReference type="SUPFAM" id="SSF48371">
    <property type="entry name" value="ARM repeat"/>
    <property type="match status" value="1"/>
</dbReference>
<comment type="similarity">
    <text evidence="1">Belongs to the MET18/MMS19 family.</text>
</comment>
<protein>
    <recommendedName>
        <fullName evidence="1">MMS19 nucleotide excision repair protein</fullName>
    </recommendedName>
</protein>
<keyword evidence="1" id="KW-0227">DNA damage</keyword>
<proteinExistence type="inferred from homology"/>
<dbReference type="GO" id="GO:0005634">
    <property type="term" value="C:nucleus"/>
    <property type="evidence" value="ECO:0007669"/>
    <property type="project" value="UniProtKB-SubCell"/>
</dbReference>
<evidence type="ECO:0000256" key="1">
    <source>
        <dbReference type="RuleBase" id="RU367072"/>
    </source>
</evidence>
<reference evidence="3" key="1">
    <citation type="submission" date="2022-01" db="EMBL/GenBank/DDBJ databases">
        <authorList>
            <person name="King R."/>
        </authorList>
    </citation>
    <scope>NUCLEOTIDE SEQUENCE</scope>
</reference>
<keyword evidence="1" id="KW-0963">Cytoplasm</keyword>
<keyword evidence="1" id="KW-0539">Nucleus</keyword>
<dbReference type="InterPro" id="IPR016024">
    <property type="entry name" value="ARM-type_fold"/>
</dbReference>
<dbReference type="AlphaFoldDB" id="A0A9N9TTL7"/>
<organism evidence="3 4">
    <name type="scientific">Phyllotreta striolata</name>
    <name type="common">Striped flea beetle</name>
    <name type="synonym">Crioceris striolata</name>
    <dbReference type="NCBI Taxonomy" id="444603"/>
    <lineage>
        <taxon>Eukaryota</taxon>
        <taxon>Metazoa</taxon>
        <taxon>Ecdysozoa</taxon>
        <taxon>Arthropoda</taxon>
        <taxon>Hexapoda</taxon>
        <taxon>Insecta</taxon>
        <taxon>Pterygota</taxon>
        <taxon>Neoptera</taxon>
        <taxon>Endopterygota</taxon>
        <taxon>Coleoptera</taxon>
        <taxon>Polyphaga</taxon>
        <taxon>Cucujiformia</taxon>
        <taxon>Chrysomeloidea</taxon>
        <taxon>Chrysomelidae</taxon>
        <taxon>Galerucinae</taxon>
        <taxon>Alticini</taxon>
        <taxon>Phyllotreta</taxon>
    </lineage>
</organism>
<evidence type="ECO:0000313" key="3">
    <source>
        <dbReference type="EMBL" id="CAG9861003.1"/>
    </source>
</evidence>
<comment type="subcellular location">
    <subcellularLocation>
        <location evidence="1">Cytoplasm</location>
        <location evidence="1">Cytoskeleton</location>
        <location evidence="1">Spindle</location>
    </subcellularLocation>
    <subcellularLocation>
        <location evidence="1">Nucleus</location>
    </subcellularLocation>
</comment>
<feature type="domain" description="MMS19 N-terminal" evidence="2">
    <location>
        <begin position="40"/>
        <end position="299"/>
    </location>
</feature>
<sequence length="785" mass="90684">MEFNYILNQLENGTEETFKTNCLLISTGIREGKSTILELIESLGRFLTDASISKRELGISILNEVLKSIPIDYLSTQQLEVLVEFYSSKFNDHHQIFPVALSGTLVLLGFENFPRPKLSHILSAIFQHVPCQQQQRVDRFTIFQILEICIKNFKQEVHDMENVFVCGLHDAVDGERDPRNLLFLLKWMREFTKEFKLYFFTEKIFDALASYFPVDFRTPLNDNSITREDLANALCPCLCANPEFGDSCISLALEKLDSSLEIAKLDSLALLREGCSTFKSSLYMEQFPNIWPLIQKEVLCTNSPTIRTESFLTLQKIVSKISTEDCLGHIKNIIDTVKGNLLPDSKLFQVSTQILICTAAASEKSCNFIVKEILPIIMNIYKMCAYVDHKSLIVQPLVDLMKEYFKYNKSLDDQEVPDLLNVPLLCLDLLKNDDTLKIGLDYITVLIPHLDSKNRETLYSEIQRIMFKIINEQTMLSLIQLLITCAGYYPEEVKCKIFTIDSQSHLPDAFLRSLAHLVTLQNFKDYVISTYLELLKKNVQSETVMKHLRYLVEQQRDNYDLLRELIEKNVLCCIYDSYVNSQFFETNISQDVYTIMTLLVALQPSEFQSKILGDYFERIFLQEMNEKTFIILYGLTAALRREVQLDKRVFEVALKISETSNNEFLVHIAVQLLGNLVNKIEDVKEFLSSCKIITTQKSFQRACFITKGLILRNYPDGYGWLHLSVRIECLKCLTLFTTVYPEMLLLPYKSKVLKQLAVCVDDKKRLVRKEAMEARAFWWMVGENV</sequence>
<dbReference type="InterPro" id="IPR029240">
    <property type="entry name" value="MMS19_N"/>
</dbReference>
<comment type="function">
    <text evidence="1">Key component of the cytosolic iron-sulfur protein assembly (CIA) complex, a multiprotein complex that mediates the incorporation of iron-sulfur cluster into apoproteins specifically involved in DNA metabolism and genomic integrity. In the CIA complex, MMS19 acts as an adapter between early-acting CIA components and a subset of cellular target iron-sulfur proteins.</text>
</comment>
<dbReference type="EMBL" id="OU900097">
    <property type="protein sequence ID" value="CAG9861003.1"/>
    <property type="molecule type" value="Genomic_DNA"/>
</dbReference>